<sequence>MFALSELTITNHKKPSSISAKSSWLQPPDHHQTTITRSSPSISAFVRDPDASQDRKRTKCPSTSWGFLRWWGRS</sequence>
<reference evidence="2" key="1">
    <citation type="submission" date="2010-04" db="EMBL/GenBank/DDBJ databases">
        <title>Genomic organization of the Mal d 1 gene cluster on apple (Malus x domestica) linkage group 16.</title>
        <authorList>
            <person name="Pagliarani G."/>
            <person name="Paris R."/>
            <person name="Arens P."/>
            <person name="Tartarini S."/>
            <person name="Peters S."/>
            <person name="van de Weg E."/>
        </authorList>
    </citation>
    <scope>NUCLEOTIDE SEQUENCE</scope>
</reference>
<evidence type="ECO:0000313" key="2">
    <source>
        <dbReference type="EMBL" id="CBL94170.1"/>
    </source>
</evidence>
<feature type="compositionally biased region" description="Polar residues" evidence="1">
    <location>
        <begin position="33"/>
        <end position="42"/>
    </location>
</feature>
<accession>E4Z8P5</accession>
<proteinExistence type="predicted"/>
<dbReference type="AlphaFoldDB" id="E4Z8P5"/>
<name>E4Z8P5_MALDO</name>
<evidence type="ECO:0000256" key="1">
    <source>
        <dbReference type="SAM" id="MobiDB-lite"/>
    </source>
</evidence>
<organism evidence="2">
    <name type="scientific">Malus domestica</name>
    <name type="common">Apple</name>
    <name type="synonym">Pyrus malus</name>
    <dbReference type="NCBI Taxonomy" id="3750"/>
    <lineage>
        <taxon>Eukaryota</taxon>
        <taxon>Viridiplantae</taxon>
        <taxon>Streptophyta</taxon>
        <taxon>Embryophyta</taxon>
        <taxon>Tracheophyta</taxon>
        <taxon>Spermatophyta</taxon>
        <taxon>Magnoliopsida</taxon>
        <taxon>eudicotyledons</taxon>
        <taxon>Gunneridae</taxon>
        <taxon>Pentapetalae</taxon>
        <taxon>rosids</taxon>
        <taxon>fabids</taxon>
        <taxon>Rosales</taxon>
        <taxon>Rosaceae</taxon>
        <taxon>Amygdaloideae</taxon>
        <taxon>Maleae</taxon>
        <taxon>Malus</taxon>
    </lineage>
</organism>
<protein>
    <submittedName>
        <fullName evidence="2">Uncharacterized protein</fullName>
    </submittedName>
</protein>
<feature type="region of interest" description="Disordered" evidence="1">
    <location>
        <begin position="18"/>
        <end position="61"/>
    </location>
</feature>
<dbReference type="EMBL" id="FN823235">
    <property type="protein sequence ID" value="CBL94170.1"/>
    <property type="molecule type" value="Genomic_DNA"/>
</dbReference>